<protein>
    <submittedName>
        <fullName evidence="2">Uncharacterized protein</fullName>
    </submittedName>
</protein>
<proteinExistence type="predicted"/>
<dbReference type="OrthoDB" id="10007170at2759"/>
<dbReference type="AlphaFoldDB" id="A0A6A4VJI5"/>
<sequence>MSRMSDEDSFENGQNSDEGEEGGKIQFASKFNRRSGVRRFSLPITPARRESRRSSIVSIASSTCKNRPGTGRALTALTAHLTSDPPWSPADRTVPSRPG</sequence>
<evidence type="ECO:0000313" key="3">
    <source>
        <dbReference type="Proteomes" id="UP000440578"/>
    </source>
</evidence>
<dbReference type="EMBL" id="VIIS01001721">
    <property type="protein sequence ID" value="KAF0293783.1"/>
    <property type="molecule type" value="Genomic_DNA"/>
</dbReference>
<evidence type="ECO:0000256" key="1">
    <source>
        <dbReference type="SAM" id="MobiDB-lite"/>
    </source>
</evidence>
<comment type="caution">
    <text evidence="2">The sequence shown here is derived from an EMBL/GenBank/DDBJ whole genome shotgun (WGS) entry which is preliminary data.</text>
</comment>
<feature type="region of interest" description="Disordered" evidence="1">
    <location>
        <begin position="1"/>
        <end position="99"/>
    </location>
</feature>
<accession>A0A6A4VJI5</accession>
<keyword evidence="3" id="KW-1185">Reference proteome</keyword>
<gene>
    <name evidence="2" type="ORF">FJT64_008477</name>
</gene>
<name>A0A6A4VJI5_AMPAM</name>
<organism evidence="2 3">
    <name type="scientific">Amphibalanus amphitrite</name>
    <name type="common">Striped barnacle</name>
    <name type="synonym">Balanus amphitrite</name>
    <dbReference type="NCBI Taxonomy" id="1232801"/>
    <lineage>
        <taxon>Eukaryota</taxon>
        <taxon>Metazoa</taxon>
        <taxon>Ecdysozoa</taxon>
        <taxon>Arthropoda</taxon>
        <taxon>Crustacea</taxon>
        <taxon>Multicrustacea</taxon>
        <taxon>Cirripedia</taxon>
        <taxon>Thoracica</taxon>
        <taxon>Thoracicalcarea</taxon>
        <taxon>Balanomorpha</taxon>
        <taxon>Balanoidea</taxon>
        <taxon>Balanidae</taxon>
        <taxon>Amphibalaninae</taxon>
        <taxon>Amphibalanus</taxon>
    </lineage>
</organism>
<evidence type="ECO:0000313" key="2">
    <source>
        <dbReference type="EMBL" id="KAF0293783.1"/>
    </source>
</evidence>
<dbReference type="Proteomes" id="UP000440578">
    <property type="component" value="Unassembled WGS sequence"/>
</dbReference>
<reference evidence="2 3" key="1">
    <citation type="submission" date="2019-07" db="EMBL/GenBank/DDBJ databases">
        <title>Draft genome assembly of a fouling barnacle, Amphibalanus amphitrite (Darwin, 1854): The first reference genome for Thecostraca.</title>
        <authorList>
            <person name="Kim W."/>
        </authorList>
    </citation>
    <scope>NUCLEOTIDE SEQUENCE [LARGE SCALE GENOMIC DNA]</scope>
    <source>
        <strain evidence="2">SNU_AA5</strain>
        <tissue evidence="2">Soma without cirri and trophi</tissue>
    </source>
</reference>